<dbReference type="EMBL" id="HACA01025358">
    <property type="protein sequence ID" value="CDW42719.1"/>
    <property type="molecule type" value="Transcribed_RNA"/>
</dbReference>
<feature type="chain" id="PRO_5005489107" evidence="1">
    <location>
        <begin position="21"/>
        <end position="206"/>
    </location>
</feature>
<dbReference type="SUPFAM" id="SSF63712">
    <property type="entry name" value="Nicotinic receptor ligand binding domain-like"/>
    <property type="match status" value="1"/>
</dbReference>
<dbReference type="InterPro" id="IPR006202">
    <property type="entry name" value="Neur_chan_lig-bd"/>
</dbReference>
<gene>
    <name evidence="3" type="primary">CHRNA3</name>
</gene>
<dbReference type="Pfam" id="PF02931">
    <property type="entry name" value="Neur_chan_LBD"/>
    <property type="match status" value="1"/>
</dbReference>
<dbReference type="OrthoDB" id="410315at2759"/>
<dbReference type="GO" id="GO:0016020">
    <property type="term" value="C:membrane"/>
    <property type="evidence" value="ECO:0007669"/>
    <property type="project" value="InterPro"/>
</dbReference>
<evidence type="ECO:0000256" key="1">
    <source>
        <dbReference type="SAM" id="SignalP"/>
    </source>
</evidence>
<dbReference type="GO" id="GO:0005230">
    <property type="term" value="F:extracellular ligand-gated monoatomic ion channel activity"/>
    <property type="evidence" value="ECO:0007669"/>
    <property type="project" value="InterPro"/>
</dbReference>
<evidence type="ECO:0000313" key="3">
    <source>
        <dbReference type="EMBL" id="CDW42719.1"/>
    </source>
</evidence>
<reference evidence="3" key="1">
    <citation type="submission" date="2014-05" db="EMBL/GenBank/DDBJ databases">
        <authorList>
            <person name="Chronopoulou M."/>
        </authorList>
    </citation>
    <scope>NUCLEOTIDE SEQUENCE</scope>
    <source>
        <tissue evidence="3">Whole organism</tissue>
    </source>
</reference>
<dbReference type="Gene3D" id="2.70.170.10">
    <property type="entry name" value="Neurotransmitter-gated ion-channel ligand-binding domain"/>
    <property type="match status" value="1"/>
</dbReference>
<dbReference type="AlphaFoldDB" id="A0A0K2UWT7"/>
<dbReference type="InterPro" id="IPR006201">
    <property type="entry name" value="Neur_channel"/>
</dbReference>
<accession>A0A0K2UWT7</accession>
<keyword evidence="3" id="KW-0675">Receptor</keyword>
<keyword evidence="1" id="KW-0732">Signal</keyword>
<protein>
    <submittedName>
        <fullName evidence="3">Cholinergic receptor, nicotinic, alpha 3 (Neuronal) [Trichechus manatus latirostris]</fullName>
    </submittedName>
</protein>
<dbReference type="InterPro" id="IPR036734">
    <property type="entry name" value="Neur_chan_lig-bd_sf"/>
</dbReference>
<organism evidence="3">
    <name type="scientific">Lepeophtheirus salmonis</name>
    <name type="common">Salmon louse</name>
    <name type="synonym">Caligus salmonis</name>
    <dbReference type="NCBI Taxonomy" id="72036"/>
    <lineage>
        <taxon>Eukaryota</taxon>
        <taxon>Metazoa</taxon>
        <taxon>Ecdysozoa</taxon>
        <taxon>Arthropoda</taxon>
        <taxon>Crustacea</taxon>
        <taxon>Multicrustacea</taxon>
        <taxon>Hexanauplia</taxon>
        <taxon>Copepoda</taxon>
        <taxon>Siphonostomatoida</taxon>
        <taxon>Caligidae</taxon>
        <taxon>Lepeophtheirus</taxon>
    </lineage>
</organism>
<name>A0A0K2UWT7_LEPSM</name>
<feature type="domain" description="Neurotransmitter-gated ion-channel ligand-binding" evidence="2">
    <location>
        <begin position="28"/>
        <end position="181"/>
    </location>
</feature>
<feature type="signal peptide" evidence="1">
    <location>
        <begin position="1"/>
        <end position="20"/>
    </location>
</feature>
<dbReference type="GO" id="GO:0004888">
    <property type="term" value="F:transmembrane signaling receptor activity"/>
    <property type="evidence" value="ECO:0007669"/>
    <property type="project" value="InterPro"/>
</dbReference>
<proteinExistence type="predicted"/>
<evidence type="ECO:0000259" key="2">
    <source>
        <dbReference type="Pfam" id="PF02931"/>
    </source>
</evidence>
<dbReference type="PANTHER" id="PTHR18945">
    <property type="entry name" value="NEUROTRANSMITTER GATED ION CHANNEL"/>
    <property type="match status" value="1"/>
</dbReference>
<sequence length="206" mass="23855">MEKLITPSIIILFSVATASANSVIAEHESLMHDLFASYSVFSGPYHSNKPLLIGFHLTPIYIDVTEDGFIEGEFWYNLAWNDFRLRWDEEARNIRDLHISKEIIWTPDIVPLSGDVVETIDDRRSAILDYKGEIIFFPRVFLRGRCNGVDLWNPWKEFNCSLKYGSWSHTKEYLDFTNIVQSEPIFFNDLSNPVNVSALLQLLFTN</sequence>